<feature type="transmembrane region" description="Helical" evidence="1">
    <location>
        <begin position="351"/>
        <end position="371"/>
    </location>
</feature>
<feature type="chain" id="PRO_5046714335" evidence="2">
    <location>
        <begin position="35"/>
        <end position="414"/>
    </location>
</feature>
<feature type="transmembrane region" description="Helical" evidence="1">
    <location>
        <begin position="324"/>
        <end position="345"/>
    </location>
</feature>
<feature type="transmembrane region" description="Helical" evidence="1">
    <location>
        <begin position="277"/>
        <end position="303"/>
    </location>
</feature>
<proteinExistence type="predicted"/>
<keyword evidence="1" id="KW-0812">Transmembrane</keyword>
<dbReference type="InterPro" id="IPR007349">
    <property type="entry name" value="DUF418"/>
</dbReference>
<evidence type="ECO:0000313" key="5">
    <source>
        <dbReference type="Proteomes" id="UP001596244"/>
    </source>
</evidence>
<evidence type="ECO:0000259" key="3">
    <source>
        <dbReference type="Pfam" id="PF04235"/>
    </source>
</evidence>
<keyword evidence="5" id="KW-1185">Reference proteome</keyword>
<feature type="transmembrane region" description="Helical" evidence="1">
    <location>
        <begin position="103"/>
        <end position="121"/>
    </location>
</feature>
<gene>
    <name evidence="4" type="ORF">ACFPUZ_00420</name>
</gene>
<keyword evidence="1" id="KW-0472">Membrane</keyword>
<reference evidence="5" key="1">
    <citation type="journal article" date="2019" name="Int. J. Syst. Evol. Microbiol.">
        <title>The Global Catalogue of Microorganisms (GCM) 10K type strain sequencing project: providing services to taxonomists for standard genome sequencing and annotation.</title>
        <authorList>
            <consortium name="The Broad Institute Genomics Platform"/>
            <consortium name="The Broad Institute Genome Sequencing Center for Infectious Disease"/>
            <person name="Wu L."/>
            <person name="Ma J."/>
        </authorList>
    </citation>
    <scope>NUCLEOTIDE SEQUENCE [LARGE SCALE GENOMIC DNA]</scope>
    <source>
        <strain evidence="5">CCUG 51943</strain>
    </source>
</reference>
<feature type="signal peptide" evidence="2">
    <location>
        <begin position="1"/>
        <end position="34"/>
    </location>
</feature>
<dbReference type="PANTHER" id="PTHR30590:SF2">
    <property type="entry name" value="INNER MEMBRANE PROTEIN"/>
    <property type="match status" value="1"/>
</dbReference>
<feature type="transmembrane region" description="Helical" evidence="1">
    <location>
        <begin position="248"/>
        <end position="271"/>
    </location>
</feature>
<dbReference type="Pfam" id="PF04235">
    <property type="entry name" value="DUF418"/>
    <property type="match status" value="1"/>
</dbReference>
<evidence type="ECO:0000256" key="2">
    <source>
        <dbReference type="SAM" id="SignalP"/>
    </source>
</evidence>
<dbReference type="InterPro" id="IPR052529">
    <property type="entry name" value="Bact_Transport_Assoc"/>
</dbReference>
<dbReference type="Proteomes" id="UP001596244">
    <property type="component" value="Unassembled WGS sequence"/>
</dbReference>
<feature type="transmembrane region" description="Helical" evidence="1">
    <location>
        <begin position="151"/>
        <end position="174"/>
    </location>
</feature>
<feature type="transmembrane region" description="Helical" evidence="1">
    <location>
        <begin position="127"/>
        <end position="144"/>
    </location>
</feature>
<evidence type="ECO:0000313" key="4">
    <source>
        <dbReference type="EMBL" id="MFC6145271.1"/>
    </source>
</evidence>
<dbReference type="EMBL" id="JBHSQE010000001">
    <property type="protein sequence ID" value="MFC6145271.1"/>
    <property type="molecule type" value="Genomic_DNA"/>
</dbReference>
<feature type="transmembrane region" description="Helical" evidence="1">
    <location>
        <begin position="194"/>
        <end position="227"/>
    </location>
</feature>
<comment type="caution">
    <text evidence="4">The sequence shown here is derived from an EMBL/GenBank/DDBJ whole genome shotgun (WGS) entry which is preliminary data.</text>
</comment>
<protein>
    <submittedName>
        <fullName evidence="4">DUF418 domain-containing protein</fullName>
    </submittedName>
</protein>
<keyword evidence="1" id="KW-1133">Transmembrane helix</keyword>
<feature type="transmembrane region" description="Helical" evidence="1">
    <location>
        <begin position="71"/>
        <end position="91"/>
    </location>
</feature>
<evidence type="ECO:0000256" key="1">
    <source>
        <dbReference type="SAM" id="Phobius"/>
    </source>
</evidence>
<organism evidence="4 5">
    <name type="scientific">Corynebacterium nasicanis</name>
    <dbReference type="NCBI Taxonomy" id="1448267"/>
    <lineage>
        <taxon>Bacteria</taxon>
        <taxon>Bacillati</taxon>
        <taxon>Actinomycetota</taxon>
        <taxon>Actinomycetes</taxon>
        <taxon>Mycobacteriales</taxon>
        <taxon>Corynebacteriaceae</taxon>
        <taxon>Corynebacterium</taxon>
    </lineage>
</organism>
<accession>A0ABW1Q7C5</accession>
<dbReference type="RefSeq" id="WP_376998741.1">
    <property type="nucleotide sequence ID" value="NZ_JBHSQE010000001.1"/>
</dbReference>
<feature type="domain" description="DUF418" evidence="3">
    <location>
        <begin position="230"/>
        <end position="391"/>
    </location>
</feature>
<name>A0ABW1Q7C5_9CORY</name>
<sequence>MTAPARQARYLAPDLARGLALLGIALANLPTAWAAPETADSASYFGGIHGQATVAEQAAVLFHAMFVHVRGLPLFATLLGFGVGLITLSLWRRGFPPGSARKVLWRRYGILALIGVAHLVLLFFGDIIVQYSLLALVLIAMITLRDRTLMIIAWVLLGLNIVFYTVAGIALMFVPNFTDFSVNPGDYQLPSDNYLQYLGSNALGGLASVVSFPILVFMLGPLFIIGFVWARRGVLIDAPAHRTLLRSWVIVGALVVLLVGLPWGLAALGILPHSWEMPFAILNTGVGVLTGPAALALLALVFRGTTDSVHPGLRPFVALGRRSMSGYILQSVLFLLLTQPFTLGWGREAGILPQMAAATGVWLLTLLWAYAWDLLDWPGPVEWVHRRLSYGRAGLPARHPEAMERGPLPVAPPQ</sequence>
<dbReference type="PANTHER" id="PTHR30590">
    <property type="entry name" value="INNER MEMBRANE PROTEIN"/>
    <property type="match status" value="1"/>
</dbReference>
<keyword evidence="2" id="KW-0732">Signal</keyword>